<dbReference type="Proteomes" id="UP001597440">
    <property type="component" value="Unassembled WGS sequence"/>
</dbReference>
<sequence length="1069" mass="118661">MKQKLLSLFFVLTCLIGVSMAQNRQVSGKVTSVADGTPLSGVSVSVVGTSTAVQTDGGGNYTITVGQAASLSFSFVGYSSQRISIGNKDVINVQLSSEDNALEEVIVTAYGVQTKESVTGSIATIKAKDLAQVQTGNAIQSLAGKISGAQIRSTTGQPGSEPTVRFRGLGSISSSNNPLYVVDGVPYNGDIASISSQDIEEISFLKDAAANALYGSRGANGVIIITTKKGRGNVEISFETRGGYNSRAVKDYDIIKDPAEYMELRWQRLRIGYMAYGDSDADARQGATNDLFDDLGINPFNVANDAIVDPLTGKINPSANLLYQDDWSKYLFKNSFRQEHNLNIRYGNDKVTTYLSGGYLKDNGYVVNSGFDRASARANVEFKPYEFLKVGTNLNYAGTKMKNPQAGKETTTFSNLFSWTRNIAPIYPIFARDASGNILRNNEGRELYDWGRGETVGSLRRPYIANMNPYATTLLNTQTNSNANLGLRAFASIDFLRDFNFTYNLSYDYLSGNRFRYGTEEGGDDQPYGGSITNATIFDKTFTNQQFITYKKLFGLHDLNIMVGHEVSDYKSEMLAGTKTNLVIPNNVIIGNASKYSSLNGYNDNYKVEGYLSRVNYNYNSKYYASASFRRDGSSVFHPDHRWGNFFGLGGAWIISKEDFLQNHALISNLKFKVSYGEQGNDNLYYPTYVNMAHRNHFGFSRNYLPYKDQYEIVTDAEGNPSISPIYKGTEDLKWEVSRNFNTGFEFGLFANRLNFDIEYFSRKVSDMLYNFPQAASSGVPAISKNIGDMKNTGVEISVNGDAIRTTDMNLNLWVNATHYKNKITRLPDPFVSGLFRFVEGQSAYTYYMREFSGVNPETGNALWNKGDKDPKSGMTSGEKTTTEAYTSATQYLLTDKTANPDLYGGFGFDFSYKKFAVNVGFAYQLGGYIFDEVYQGLFKEDVGMGASGANFHKDIYKTWTPENTSAQMPLLSVVYQQQYDASDAFLLSASYLSLENVGITYDISNRLFDNVGIRNSKLTLMGNNLYMWSKRQGMDPRMMQLGGETNNGRTLNNYSLLRTISLGLTVNF</sequence>
<feature type="signal peptide" evidence="8">
    <location>
        <begin position="1"/>
        <end position="21"/>
    </location>
</feature>
<evidence type="ECO:0000256" key="1">
    <source>
        <dbReference type="ARBA" id="ARBA00004571"/>
    </source>
</evidence>
<dbReference type="InterPro" id="IPR023996">
    <property type="entry name" value="TonB-dep_OMP_SusC/RagA"/>
</dbReference>
<evidence type="ECO:0000256" key="7">
    <source>
        <dbReference type="PROSITE-ProRule" id="PRU01360"/>
    </source>
</evidence>
<dbReference type="InterPro" id="IPR023997">
    <property type="entry name" value="TonB-dep_OMP_SusC/RagA_CS"/>
</dbReference>
<dbReference type="NCBIfam" id="TIGR04057">
    <property type="entry name" value="SusC_RagA_signa"/>
    <property type="match status" value="1"/>
</dbReference>
<dbReference type="InterPro" id="IPR008969">
    <property type="entry name" value="CarboxyPept-like_regulatory"/>
</dbReference>
<evidence type="ECO:0000256" key="4">
    <source>
        <dbReference type="ARBA" id="ARBA00022692"/>
    </source>
</evidence>
<dbReference type="InterPro" id="IPR037066">
    <property type="entry name" value="Plug_dom_sf"/>
</dbReference>
<evidence type="ECO:0000256" key="3">
    <source>
        <dbReference type="ARBA" id="ARBA00022452"/>
    </source>
</evidence>
<dbReference type="SUPFAM" id="SSF49464">
    <property type="entry name" value="Carboxypeptidase regulatory domain-like"/>
    <property type="match status" value="1"/>
</dbReference>
<name>A0ABW5KVK7_9SPHI</name>
<dbReference type="InterPro" id="IPR036942">
    <property type="entry name" value="Beta-barrel_TonB_sf"/>
</dbReference>
<evidence type="ECO:0000256" key="8">
    <source>
        <dbReference type="SAM" id="SignalP"/>
    </source>
</evidence>
<dbReference type="NCBIfam" id="TIGR04056">
    <property type="entry name" value="OMP_RagA_SusC"/>
    <property type="match status" value="1"/>
</dbReference>
<dbReference type="InterPro" id="IPR012910">
    <property type="entry name" value="Plug_dom"/>
</dbReference>
<comment type="similarity">
    <text evidence="7">Belongs to the TonB-dependent receptor family.</text>
</comment>
<keyword evidence="8" id="KW-0732">Signal</keyword>
<dbReference type="Pfam" id="PF07715">
    <property type="entry name" value="Plug"/>
    <property type="match status" value="1"/>
</dbReference>
<evidence type="ECO:0000256" key="2">
    <source>
        <dbReference type="ARBA" id="ARBA00022448"/>
    </source>
</evidence>
<reference evidence="11" key="1">
    <citation type="journal article" date="2019" name="Int. J. Syst. Evol. Microbiol.">
        <title>The Global Catalogue of Microorganisms (GCM) 10K type strain sequencing project: providing services to taxonomists for standard genome sequencing and annotation.</title>
        <authorList>
            <consortium name="The Broad Institute Genomics Platform"/>
            <consortium name="The Broad Institute Genome Sequencing Center for Infectious Disease"/>
            <person name="Wu L."/>
            <person name="Ma J."/>
        </authorList>
    </citation>
    <scope>NUCLEOTIDE SEQUENCE [LARGE SCALE GENOMIC DNA]</scope>
    <source>
        <strain evidence="11">KCTC 52298</strain>
    </source>
</reference>
<evidence type="ECO:0000256" key="5">
    <source>
        <dbReference type="ARBA" id="ARBA00023136"/>
    </source>
</evidence>
<comment type="caution">
    <text evidence="10">The sequence shown here is derived from an EMBL/GenBank/DDBJ whole genome shotgun (WGS) entry which is preliminary data.</text>
</comment>
<dbReference type="InterPro" id="IPR039426">
    <property type="entry name" value="TonB-dep_rcpt-like"/>
</dbReference>
<evidence type="ECO:0000256" key="6">
    <source>
        <dbReference type="ARBA" id="ARBA00023237"/>
    </source>
</evidence>
<dbReference type="Gene3D" id="2.40.170.20">
    <property type="entry name" value="TonB-dependent receptor, beta-barrel domain"/>
    <property type="match status" value="1"/>
</dbReference>
<dbReference type="EMBL" id="JBHULD010000001">
    <property type="protein sequence ID" value="MFD2552899.1"/>
    <property type="molecule type" value="Genomic_DNA"/>
</dbReference>
<dbReference type="Gene3D" id="2.170.130.10">
    <property type="entry name" value="TonB-dependent receptor, plug domain"/>
    <property type="match status" value="1"/>
</dbReference>
<dbReference type="RefSeq" id="WP_210356292.1">
    <property type="nucleotide sequence ID" value="NZ_JAEQMU010000007.1"/>
</dbReference>
<feature type="chain" id="PRO_5045969349" evidence="8">
    <location>
        <begin position="22"/>
        <end position="1069"/>
    </location>
</feature>
<dbReference type="Pfam" id="PF13715">
    <property type="entry name" value="CarbopepD_reg_2"/>
    <property type="match status" value="1"/>
</dbReference>
<dbReference type="PROSITE" id="PS52016">
    <property type="entry name" value="TONB_DEPENDENT_REC_3"/>
    <property type="match status" value="1"/>
</dbReference>
<keyword evidence="3 7" id="KW-1134">Transmembrane beta strand</keyword>
<comment type="subcellular location">
    <subcellularLocation>
        <location evidence="1 7">Cell outer membrane</location>
        <topology evidence="1 7">Multi-pass membrane protein</topology>
    </subcellularLocation>
</comment>
<evidence type="ECO:0000313" key="11">
    <source>
        <dbReference type="Proteomes" id="UP001597440"/>
    </source>
</evidence>
<evidence type="ECO:0000313" key="10">
    <source>
        <dbReference type="EMBL" id="MFD2552899.1"/>
    </source>
</evidence>
<dbReference type="SUPFAM" id="SSF56935">
    <property type="entry name" value="Porins"/>
    <property type="match status" value="1"/>
</dbReference>
<organism evidence="10 11">
    <name type="scientific">Sphingobacterium tabacisoli</name>
    <dbReference type="NCBI Taxonomy" id="2044855"/>
    <lineage>
        <taxon>Bacteria</taxon>
        <taxon>Pseudomonadati</taxon>
        <taxon>Bacteroidota</taxon>
        <taxon>Sphingobacteriia</taxon>
        <taxon>Sphingobacteriales</taxon>
        <taxon>Sphingobacteriaceae</taxon>
        <taxon>Sphingobacterium</taxon>
    </lineage>
</organism>
<dbReference type="Gene3D" id="2.60.40.1120">
    <property type="entry name" value="Carboxypeptidase-like, regulatory domain"/>
    <property type="match status" value="1"/>
</dbReference>
<proteinExistence type="inferred from homology"/>
<keyword evidence="5 7" id="KW-0472">Membrane</keyword>
<gene>
    <name evidence="10" type="ORF">ACFSQW_00755</name>
</gene>
<evidence type="ECO:0000259" key="9">
    <source>
        <dbReference type="Pfam" id="PF07715"/>
    </source>
</evidence>
<keyword evidence="4 7" id="KW-0812">Transmembrane</keyword>
<accession>A0ABW5KVK7</accession>
<protein>
    <submittedName>
        <fullName evidence="10">SusC/RagA family TonB-linked outer membrane protein</fullName>
    </submittedName>
</protein>
<feature type="domain" description="TonB-dependent receptor plug" evidence="9">
    <location>
        <begin position="115"/>
        <end position="222"/>
    </location>
</feature>
<keyword evidence="2 7" id="KW-0813">Transport</keyword>
<keyword evidence="11" id="KW-1185">Reference proteome</keyword>
<keyword evidence="6 7" id="KW-0998">Cell outer membrane</keyword>